<accession>A0A382X3T7</accession>
<dbReference type="AlphaFoldDB" id="A0A382X3T7"/>
<keyword evidence="2" id="KW-1133">Transmembrane helix</keyword>
<evidence type="ECO:0000256" key="1">
    <source>
        <dbReference type="SAM" id="MobiDB-lite"/>
    </source>
</evidence>
<evidence type="ECO:0000313" key="3">
    <source>
        <dbReference type="EMBL" id="SVD65772.1"/>
    </source>
</evidence>
<protein>
    <submittedName>
        <fullName evidence="3">Uncharacterized protein</fullName>
    </submittedName>
</protein>
<evidence type="ECO:0000256" key="2">
    <source>
        <dbReference type="SAM" id="Phobius"/>
    </source>
</evidence>
<feature type="transmembrane region" description="Helical" evidence="2">
    <location>
        <begin position="165"/>
        <end position="186"/>
    </location>
</feature>
<dbReference type="EMBL" id="UINC01164758">
    <property type="protein sequence ID" value="SVD65772.1"/>
    <property type="molecule type" value="Genomic_DNA"/>
</dbReference>
<reference evidence="3" key="1">
    <citation type="submission" date="2018-05" db="EMBL/GenBank/DDBJ databases">
        <authorList>
            <person name="Lanie J.A."/>
            <person name="Ng W.-L."/>
            <person name="Kazmierczak K.M."/>
            <person name="Andrzejewski T.M."/>
            <person name="Davidsen T.M."/>
            <person name="Wayne K.J."/>
            <person name="Tettelin H."/>
            <person name="Glass J.I."/>
            <person name="Rusch D."/>
            <person name="Podicherti R."/>
            <person name="Tsui H.-C.T."/>
            <person name="Winkler M.E."/>
        </authorList>
    </citation>
    <scope>NUCLEOTIDE SEQUENCE</scope>
</reference>
<sequence length="200" mass="23239">MTKWARMRRRKERKRAEAEASSAKTEGREVKLTEPENISKNIQHSQEIEKPENIKTPKPNYNNIISKKIFYEHVSVVFIFSVLTVILTFPVILDFASEAAGLENCYDQCHMMWRFWWTDFSLQNGLDFQHTDYIFYPDGTSIGGNLAYFTTFIGFLLVQFLDHVVAWNVIWFLGFVFGGYGCYLLANNFNKNYLSSIIAG</sequence>
<keyword evidence="2" id="KW-0812">Transmembrane</keyword>
<organism evidence="3">
    <name type="scientific">marine metagenome</name>
    <dbReference type="NCBI Taxonomy" id="408172"/>
    <lineage>
        <taxon>unclassified sequences</taxon>
        <taxon>metagenomes</taxon>
        <taxon>ecological metagenomes</taxon>
    </lineage>
</organism>
<keyword evidence="2" id="KW-0472">Membrane</keyword>
<feature type="transmembrane region" description="Helical" evidence="2">
    <location>
        <begin position="74"/>
        <end position="93"/>
    </location>
</feature>
<feature type="transmembrane region" description="Helical" evidence="2">
    <location>
        <begin position="142"/>
        <end position="158"/>
    </location>
</feature>
<feature type="compositionally biased region" description="Basic residues" evidence="1">
    <location>
        <begin position="1"/>
        <end position="13"/>
    </location>
</feature>
<feature type="region of interest" description="Disordered" evidence="1">
    <location>
        <begin position="1"/>
        <end position="36"/>
    </location>
</feature>
<proteinExistence type="predicted"/>
<name>A0A382X3T7_9ZZZZ</name>
<feature type="compositionally biased region" description="Basic and acidic residues" evidence="1">
    <location>
        <begin position="25"/>
        <end position="34"/>
    </location>
</feature>
<feature type="non-terminal residue" evidence="3">
    <location>
        <position position="200"/>
    </location>
</feature>
<gene>
    <name evidence="3" type="ORF">METZ01_LOCUS418626</name>
</gene>